<reference evidence="1 2" key="1">
    <citation type="journal article" date="2022" name="New Phytol.">
        <title>Ecological generalism drives hyperdiversity of secondary metabolite gene clusters in xylarialean endophytes.</title>
        <authorList>
            <person name="Franco M.E.E."/>
            <person name="Wisecaver J.H."/>
            <person name="Arnold A.E."/>
            <person name="Ju Y.M."/>
            <person name="Slot J.C."/>
            <person name="Ahrendt S."/>
            <person name="Moore L.P."/>
            <person name="Eastman K.E."/>
            <person name="Scott K."/>
            <person name="Konkel Z."/>
            <person name="Mondo S.J."/>
            <person name="Kuo A."/>
            <person name="Hayes R.D."/>
            <person name="Haridas S."/>
            <person name="Andreopoulos B."/>
            <person name="Riley R."/>
            <person name="LaButti K."/>
            <person name="Pangilinan J."/>
            <person name="Lipzen A."/>
            <person name="Amirebrahimi M."/>
            <person name="Yan J."/>
            <person name="Adam C."/>
            <person name="Keymanesh K."/>
            <person name="Ng V."/>
            <person name="Louie K."/>
            <person name="Northen T."/>
            <person name="Drula E."/>
            <person name="Henrissat B."/>
            <person name="Hsieh H.M."/>
            <person name="Youens-Clark K."/>
            <person name="Lutzoni F."/>
            <person name="Miadlikowska J."/>
            <person name="Eastwood D.C."/>
            <person name="Hamelin R.C."/>
            <person name="Grigoriev I.V."/>
            <person name="U'Ren J.M."/>
        </authorList>
    </citation>
    <scope>NUCLEOTIDE SEQUENCE [LARGE SCALE GENOMIC DNA]</scope>
    <source>
        <strain evidence="1 2">CBS 119005</strain>
    </source>
</reference>
<evidence type="ECO:0000313" key="1">
    <source>
        <dbReference type="EMBL" id="KAI4859396.1"/>
    </source>
</evidence>
<dbReference type="Proteomes" id="UP001497700">
    <property type="component" value="Unassembled WGS sequence"/>
</dbReference>
<name>A0ACB9YJG9_9PEZI</name>
<proteinExistence type="predicted"/>
<evidence type="ECO:0000313" key="2">
    <source>
        <dbReference type="Proteomes" id="UP001497700"/>
    </source>
</evidence>
<protein>
    <submittedName>
        <fullName evidence="1">Peptidase family M28 family</fullName>
    </submittedName>
</protein>
<accession>A0ACB9YJG9</accession>
<keyword evidence="2" id="KW-1185">Reference proteome</keyword>
<comment type="caution">
    <text evidence="1">The sequence shown here is derived from an EMBL/GenBank/DDBJ whole genome shotgun (WGS) entry which is preliminary data.</text>
</comment>
<sequence>MAVSNPVAFRPLAVGFWTTIAYVALVIPLLVIHETVPPPPTNPTLYSGLNLTKSWLDLTVLSRDYHPFNSRRNDEIHDWLLLELDGIKKRNGANDSSLVVFADNVSNITTADSIFGSTTPVGTYFEGTNVIVYIRGKDDPRGRWWEDGTVYSDKIVGKGGVLMNAHYDSVASGYGATDDGMGCVTVIALVDYFSRPENQPQRGIVALFNNNEEDGLWGAQAFANNPLLPFCHTFLNLEGAGAGGRANLFRTTDVEVTKAYKGTENPFGTVISSDAFSLGAIRSNTDYIVFNGVFGLRGLDMAFYRPRARYHTNQDDAGHASRASLWHMLSSSLHTMQYLSGDTGQTFIGERADGDRNKVWNGRGNDGVWFDMFGKAFALFDLRTMFAWSLTLLVATPLMLMALTYTLIRCDKYYFFSARRSAYEGSDLDAIMLGGRKGLFRFPFALIVSGALVVGSAYLLTKINPLVIYSNEYTVWAMMISLFYFVFWTIMAGANFARPSALHRGYSIFWLFTIAWGVLVANTVFEDRFRIAAGYIFVFFHSATFLASFITLCELFALPTKLSYAQRAHDEHDIRDHFNAVPHADDLVSPSRDELDAVDDDDDADEEESQSPPTETTPLVGGGSGDNHRTTFATTYRRSISALISKTTLSDSDKGQPYEYEQLWSGNLPGWVWILQFLILGPFLITLIAQNGLTLVASVSQTGADGSSLLLPYLMTAFFSIFLLLPITPFIHRVTHHVPMFLLLVFIATLIYNLVAFPFSEDSRYKIYFQQTVDLDTGFSKVNYAGLQEFVEQTIAELPSAMGKDLECTSKGSLRGGLTTCSYDGSDVPPNVVRTHPDGVPPQKGFGSWLDFNITRIGSETKATFNIDAKDSRSCAVTFKKPISSFVVNDNPPDELFGTVPEDGLSRIKLYRRDWTTPWKVDVEWKADSDASTGIDGRILCSWDDVNRPGTIPAYDEGLKYAPTWVALTKLTSGLCEGSKAFKA</sequence>
<gene>
    <name evidence="1" type="ORF">F4820DRAFT_167094</name>
</gene>
<organism evidence="1 2">
    <name type="scientific">Hypoxylon rubiginosum</name>
    <dbReference type="NCBI Taxonomy" id="110542"/>
    <lineage>
        <taxon>Eukaryota</taxon>
        <taxon>Fungi</taxon>
        <taxon>Dikarya</taxon>
        <taxon>Ascomycota</taxon>
        <taxon>Pezizomycotina</taxon>
        <taxon>Sordariomycetes</taxon>
        <taxon>Xylariomycetidae</taxon>
        <taxon>Xylariales</taxon>
        <taxon>Hypoxylaceae</taxon>
        <taxon>Hypoxylon</taxon>
    </lineage>
</organism>
<dbReference type="EMBL" id="MU393636">
    <property type="protein sequence ID" value="KAI4859396.1"/>
    <property type="molecule type" value="Genomic_DNA"/>
</dbReference>